<evidence type="ECO:0000313" key="2">
    <source>
        <dbReference type="EMBL" id="OMJ88669.1"/>
    </source>
</evidence>
<dbReference type="PRINTS" id="PR00449">
    <property type="entry name" value="RASTRNSFRMNG"/>
</dbReference>
<comment type="caution">
    <text evidence="2">The sequence shown here is derived from an EMBL/GenBank/DDBJ whole genome shotgun (WGS) entry which is preliminary data.</text>
</comment>
<dbReference type="SUPFAM" id="SSF52540">
    <property type="entry name" value="P-loop containing nucleoside triphosphate hydrolases"/>
    <property type="match status" value="1"/>
</dbReference>
<dbReference type="AlphaFoldDB" id="A0A1R2CI08"/>
<dbReference type="Pfam" id="PF00071">
    <property type="entry name" value="Ras"/>
    <property type="match status" value="2"/>
</dbReference>
<dbReference type="GO" id="GO:0003924">
    <property type="term" value="F:GTPase activity"/>
    <property type="evidence" value="ECO:0007669"/>
    <property type="project" value="InterPro"/>
</dbReference>
<dbReference type="InterPro" id="IPR027417">
    <property type="entry name" value="P-loop_NTPase"/>
</dbReference>
<dbReference type="Proteomes" id="UP000187209">
    <property type="component" value="Unassembled WGS sequence"/>
</dbReference>
<dbReference type="OrthoDB" id="299781at2759"/>
<name>A0A1R2CI08_9CILI</name>
<accession>A0A1R2CI08</accession>
<dbReference type="EMBL" id="MPUH01000145">
    <property type="protein sequence ID" value="OMJ88669.1"/>
    <property type="molecule type" value="Genomic_DNA"/>
</dbReference>
<sequence>MKNKPITMRFVLLGSSNVGKTSICSQYVSHSFSKIYTPTSEITTFRTLVEINKLIVLLQIDDLFPINHPSLLDPREENSENKILFEKIVENKKTHEIQRNINPIYTEKAIDGIIFVFDLTSKESFDYVEKIISFITSKEQERLNERHPRLTKKVLLGNKFDLHKPAITSADIERIKISFNLTYFKTSTKDNRNINESLHFLTETVLNDKKLTQSTNSNTSFDSEFGLQPSRFSWLTWCDCSRRHKSTQCEIF</sequence>
<organism evidence="2 3">
    <name type="scientific">Stentor coeruleus</name>
    <dbReference type="NCBI Taxonomy" id="5963"/>
    <lineage>
        <taxon>Eukaryota</taxon>
        <taxon>Sar</taxon>
        <taxon>Alveolata</taxon>
        <taxon>Ciliophora</taxon>
        <taxon>Postciliodesmatophora</taxon>
        <taxon>Heterotrichea</taxon>
        <taxon>Heterotrichida</taxon>
        <taxon>Stentoridae</taxon>
        <taxon>Stentor</taxon>
    </lineage>
</organism>
<gene>
    <name evidence="2" type="ORF">SteCoe_9372</name>
</gene>
<reference evidence="2 3" key="1">
    <citation type="submission" date="2016-11" db="EMBL/GenBank/DDBJ databases">
        <title>The macronuclear genome of Stentor coeruleus: a giant cell with tiny introns.</title>
        <authorList>
            <person name="Slabodnick M."/>
            <person name="Ruby J.G."/>
            <person name="Reiff S.B."/>
            <person name="Swart E.C."/>
            <person name="Gosai S."/>
            <person name="Prabakaran S."/>
            <person name="Witkowska E."/>
            <person name="Larue G.E."/>
            <person name="Fisher S."/>
            <person name="Freeman R.M."/>
            <person name="Gunawardena J."/>
            <person name="Chu W."/>
            <person name="Stover N.A."/>
            <person name="Gregory B.D."/>
            <person name="Nowacki M."/>
            <person name="Derisi J."/>
            <person name="Roy S.W."/>
            <person name="Marshall W.F."/>
            <person name="Sood P."/>
        </authorList>
    </citation>
    <scope>NUCLEOTIDE SEQUENCE [LARGE SCALE GENOMIC DNA]</scope>
    <source>
        <strain evidence="2">WM001</strain>
    </source>
</reference>
<dbReference type="PROSITE" id="PS51419">
    <property type="entry name" value="RAB"/>
    <property type="match status" value="1"/>
</dbReference>
<proteinExistence type="predicted"/>
<dbReference type="Gene3D" id="3.40.50.300">
    <property type="entry name" value="P-loop containing nucleotide triphosphate hydrolases"/>
    <property type="match status" value="1"/>
</dbReference>
<dbReference type="SMART" id="SM00173">
    <property type="entry name" value="RAS"/>
    <property type="match status" value="1"/>
</dbReference>
<dbReference type="PANTHER" id="PTHR47978">
    <property type="match status" value="1"/>
</dbReference>
<evidence type="ECO:0000256" key="1">
    <source>
        <dbReference type="ARBA" id="ARBA00022741"/>
    </source>
</evidence>
<dbReference type="InterPro" id="IPR001806">
    <property type="entry name" value="Small_GTPase"/>
</dbReference>
<keyword evidence="1" id="KW-0547">Nucleotide-binding</keyword>
<keyword evidence="3" id="KW-1185">Reference proteome</keyword>
<evidence type="ECO:0000313" key="3">
    <source>
        <dbReference type="Proteomes" id="UP000187209"/>
    </source>
</evidence>
<protein>
    <submittedName>
        <fullName evidence="2">Uncharacterized protein</fullName>
    </submittedName>
</protein>
<dbReference type="SMART" id="SM00175">
    <property type="entry name" value="RAB"/>
    <property type="match status" value="1"/>
</dbReference>
<dbReference type="GO" id="GO:0005525">
    <property type="term" value="F:GTP binding"/>
    <property type="evidence" value="ECO:0007669"/>
    <property type="project" value="InterPro"/>
</dbReference>